<evidence type="ECO:0000259" key="19">
    <source>
        <dbReference type="PROSITE" id="PS50894"/>
    </source>
</evidence>
<dbReference type="SMART" id="SM01231">
    <property type="entry name" value="H-kinase_dim"/>
    <property type="match status" value="1"/>
</dbReference>
<keyword evidence="12" id="KW-0902">Two-component regulatory system</keyword>
<dbReference type="Gene3D" id="1.10.287.560">
    <property type="entry name" value="Histidine kinase CheA-like, homodimeric domain"/>
    <property type="match status" value="1"/>
</dbReference>
<dbReference type="EMBL" id="CP021109">
    <property type="protein sequence ID" value="ARP86962.1"/>
    <property type="molecule type" value="Genomic_DNA"/>
</dbReference>
<evidence type="ECO:0000256" key="6">
    <source>
        <dbReference type="ARBA" id="ARBA00022500"/>
    </source>
</evidence>
<evidence type="ECO:0000256" key="14">
    <source>
        <dbReference type="PROSITE-ProRule" id="PRU00110"/>
    </source>
</evidence>
<dbReference type="SMART" id="SM00387">
    <property type="entry name" value="HATPase_c"/>
    <property type="match status" value="1"/>
</dbReference>
<gene>
    <name evidence="20" type="ORF">CAL13_12635</name>
</gene>
<keyword evidence="6" id="KW-0145">Chemotaxis</keyword>
<dbReference type="Gene3D" id="2.30.30.40">
    <property type="entry name" value="SH3 Domains"/>
    <property type="match status" value="1"/>
</dbReference>
<dbReference type="InterPro" id="IPR003594">
    <property type="entry name" value="HATPase_dom"/>
</dbReference>
<dbReference type="Gene3D" id="3.30.565.10">
    <property type="entry name" value="Histidine kinase-like ATPase, C-terminal domain"/>
    <property type="match status" value="1"/>
</dbReference>
<comment type="catalytic activity">
    <reaction evidence="1">
        <text>ATP + protein L-histidine = ADP + protein N-phospho-L-histidine.</text>
        <dbReference type="EC" id="2.7.13.3"/>
    </reaction>
</comment>
<dbReference type="Pfam" id="PF01627">
    <property type="entry name" value="Hpt"/>
    <property type="match status" value="1"/>
</dbReference>
<evidence type="ECO:0000256" key="5">
    <source>
        <dbReference type="ARBA" id="ARBA00022490"/>
    </source>
</evidence>
<organism evidence="20 21">
    <name type="scientific">Bordetella genomosp. 9</name>
    <dbReference type="NCBI Taxonomy" id="1416803"/>
    <lineage>
        <taxon>Bacteria</taxon>
        <taxon>Pseudomonadati</taxon>
        <taxon>Pseudomonadota</taxon>
        <taxon>Betaproteobacteria</taxon>
        <taxon>Burkholderiales</taxon>
        <taxon>Alcaligenaceae</taxon>
        <taxon>Bordetella</taxon>
    </lineage>
</organism>
<evidence type="ECO:0000259" key="18">
    <source>
        <dbReference type="PROSITE" id="PS50851"/>
    </source>
</evidence>
<dbReference type="Proteomes" id="UP000194139">
    <property type="component" value="Chromosome"/>
</dbReference>
<feature type="domain" description="CheW-like" evidence="18">
    <location>
        <begin position="575"/>
        <end position="710"/>
    </location>
</feature>
<dbReference type="GO" id="GO:0005524">
    <property type="term" value="F:ATP binding"/>
    <property type="evidence" value="ECO:0007669"/>
    <property type="project" value="UniProtKB-KW"/>
</dbReference>
<dbReference type="SMART" id="SM00260">
    <property type="entry name" value="CheW"/>
    <property type="match status" value="1"/>
</dbReference>
<dbReference type="RefSeq" id="WP_086072572.1">
    <property type="nucleotide sequence ID" value="NZ_CP021109.1"/>
</dbReference>
<feature type="domain" description="HPt" evidence="19">
    <location>
        <begin position="2"/>
        <end position="107"/>
    </location>
</feature>
<dbReference type="InterPro" id="IPR004105">
    <property type="entry name" value="CheA-like_dim"/>
</dbReference>
<evidence type="ECO:0000313" key="20">
    <source>
        <dbReference type="EMBL" id="ARP86962.1"/>
    </source>
</evidence>
<dbReference type="SUPFAM" id="SSF47384">
    <property type="entry name" value="Homodimeric domain of signal transducing histidine kinase"/>
    <property type="match status" value="1"/>
</dbReference>
<feature type="coiled-coil region" evidence="15">
    <location>
        <begin position="364"/>
        <end position="391"/>
    </location>
</feature>
<dbReference type="InterPro" id="IPR036641">
    <property type="entry name" value="HPT_dom_sf"/>
</dbReference>
<dbReference type="InterPro" id="IPR036097">
    <property type="entry name" value="HisK_dim/P_sf"/>
</dbReference>
<dbReference type="CDD" id="cd00088">
    <property type="entry name" value="HPT"/>
    <property type="match status" value="1"/>
</dbReference>
<dbReference type="SUPFAM" id="SSF55874">
    <property type="entry name" value="ATPase domain of HSP90 chaperone/DNA topoisomerase II/histidine kinase"/>
    <property type="match status" value="1"/>
</dbReference>
<dbReference type="InterPro" id="IPR036061">
    <property type="entry name" value="CheW-like_dom_sf"/>
</dbReference>
<evidence type="ECO:0000256" key="9">
    <source>
        <dbReference type="ARBA" id="ARBA00022741"/>
    </source>
</evidence>
<dbReference type="NCBIfam" id="NF007835">
    <property type="entry name" value="PRK10547.1"/>
    <property type="match status" value="1"/>
</dbReference>
<dbReference type="InterPro" id="IPR005467">
    <property type="entry name" value="His_kinase_dom"/>
</dbReference>
<evidence type="ECO:0000256" key="12">
    <source>
        <dbReference type="ARBA" id="ARBA00023012"/>
    </source>
</evidence>
<evidence type="ECO:0000256" key="7">
    <source>
        <dbReference type="ARBA" id="ARBA00022553"/>
    </source>
</evidence>
<dbReference type="FunFam" id="2.30.30.40:FF:000048">
    <property type="entry name" value="Chemotaxis protein CheA, putative"/>
    <property type="match status" value="1"/>
</dbReference>
<evidence type="ECO:0000313" key="21">
    <source>
        <dbReference type="Proteomes" id="UP000194139"/>
    </source>
</evidence>
<feature type="domain" description="Histidine kinase" evidence="17">
    <location>
        <begin position="365"/>
        <end position="573"/>
    </location>
</feature>
<keyword evidence="7 14" id="KW-0597">Phosphoprotein</keyword>
<dbReference type="Gene3D" id="3.30.70.400">
    <property type="entry name" value="CheY-binding domain of CheA"/>
    <property type="match status" value="1"/>
</dbReference>
<keyword evidence="5" id="KW-0963">Cytoplasm</keyword>
<dbReference type="GO" id="GO:0000155">
    <property type="term" value="F:phosphorelay sensor kinase activity"/>
    <property type="evidence" value="ECO:0007669"/>
    <property type="project" value="InterPro"/>
</dbReference>
<dbReference type="CDD" id="cd16916">
    <property type="entry name" value="HATPase_CheA-like"/>
    <property type="match status" value="1"/>
</dbReference>
<dbReference type="GO" id="GO:0005737">
    <property type="term" value="C:cytoplasm"/>
    <property type="evidence" value="ECO:0007669"/>
    <property type="project" value="UniProtKB-SubCell"/>
</dbReference>
<dbReference type="CDD" id="cd00731">
    <property type="entry name" value="CheA_reg"/>
    <property type="match status" value="1"/>
</dbReference>
<feature type="modified residue" description="Phosphohistidine" evidence="14">
    <location>
        <position position="49"/>
    </location>
</feature>
<evidence type="ECO:0000256" key="4">
    <source>
        <dbReference type="ARBA" id="ARBA00021495"/>
    </source>
</evidence>
<evidence type="ECO:0000256" key="3">
    <source>
        <dbReference type="ARBA" id="ARBA00012438"/>
    </source>
</evidence>
<evidence type="ECO:0000259" key="17">
    <source>
        <dbReference type="PROSITE" id="PS50109"/>
    </source>
</evidence>
<dbReference type="InterPro" id="IPR037006">
    <property type="entry name" value="CheA-like_homodim_sf"/>
</dbReference>
<dbReference type="FunFam" id="3.30.565.10:FF:000016">
    <property type="entry name" value="Chemotaxis protein CheA, putative"/>
    <property type="match status" value="1"/>
</dbReference>
<evidence type="ECO:0000256" key="11">
    <source>
        <dbReference type="ARBA" id="ARBA00022840"/>
    </source>
</evidence>
<keyword evidence="11" id="KW-0067">ATP-binding</keyword>
<keyword evidence="9" id="KW-0547">Nucleotide-binding</keyword>
<sequence length="720" mass="76677">MSGLDLSQFYETFFDEADELLAQMEQLLLELNAGQPDIEQLNAIFRAAHSIKGGAATFGCFTQLAETTHLLENLLDAIRRGEMTLRTDMIDIFLETKDVLKSQLDAYRASEEPDAAAYERICAVLRQLALEHKGEQGGAAAAAVPVTSAPAPQAAPAAEAAPAPAGDAPLRVRINRVSEKDAQSLLEEMNNLGQVLASDRAGGGLTVWLESSCSADDIEAVCCFIVDADQISIAREAPPAADDAVDDFAEAAAGFAAQAQAQVQAQVPAPGAPAPAAAQAAPAAPAAAAAPAAPASPASGKAGETPAAARAARGTPGNAAADKESTSIRVGVEKVDQIINLVGELVITQAMLAQTASTLDPVLHDRLLNGMEQLERNARDLQEAVMSIRMMPMDYVFSRFPRVVRDLASKMGKQIELQTYGRATELDKSLIERIIDPLTHLVRNSLDHGIETPEKRIAAGKDPVGQLVLSAQHSGGNIVIEVSDDGGGLNRERILKKAMQQGIPVSENASDDEVWQLIFAPGFSTAEQITDISGRGVGMDVVRRNIQDMGGHVQLSSIPGQGTTTRIVLPLTLAILDGMSVRVGEETFILPLNHVTESLQPTNEQIYSVAGNERVMHVRGEYLPLVEMHRVFSVANAQTDPTQAIAVIMQAEDRRFALLVDHLVGQHQVVVKNLESNYRKVPGVSAATIMGDGSVALIVDVFALARANREKWTQAEAVLN</sequence>
<evidence type="ECO:0000256" key="15">
    <source>
        <dbReference type="SAM" id="Coils"/>
    </source>
</evidence>
<evidence type="ECO:0000256" key="10">
    <source>
        <dbReference type="ARBA" id="ARBA00022777"/>
    </source>
</evidence>
<proteinExistence type="predicted"/>
<dbReference type="SMART" id="SM00073">
    <property type="entry name" value="HPT"/>
    <property type="match status" value="1"/>
</dbReference>
<keyword evidence="15" id="KW-0175">Coiled coil</keyword>
<dbReference type="InterPro" id="IPR008207">
    <property type="entry name" value="Sig_transdc_His_kin_Hpt_dom"/>
</dbReference>
<dbReference type="InterPro" id="IPR004358">
    <property type="entry name" value="Sig_transdc_His_kin-like_C"/>
</dbReference>
<keyword evidence="21" id="KW-1185">Reference proteome</keyword>
<dbReference type="PRINTS" id="PR00344">
    <property type="entry name" value="BCTRLSENSOR"/>
</dbReference>
<dbReference type="Pfam" id="PF02518">
    <property type="entry name" value="HATPase_c"/>
    <property type="match status" value="1"/>
</dbReference>
<feature type="compositionally biased region" description="Low complexity" evidence="16">
    <location>
        <begin position="292"/>
        <end position="320"/>
    </location>
</feature>
<dbReference type="SUPFAM" id="SSF55052">
    <property type="entry name" value="CheY-binding domain of CheA"/>
    <property type="match status" value="1"/>
</dbReference>
<comment type="subcellular location">
    <subcellularLocation>
        <location evidence="2">Cytoplasm</location>
    </subcellularLocation>
</comment>
<dbReference type="SUPFAM" id="SSF50341">
    <property type="entry name" value="CheW-like"/>
    <property type="match status" value="1"/>
</dbReference>
<dbReference type="PROSITE" id="PS50109">
    <property type="entry name" value="HIS_KIN"/>
    <property type="match status" value="1"/>
</dbReference>
<dbReference type="InterPro" id="IPR035891">
    <property type="entry name" value="CheY-binding_CheA"/>
</dbReference>
<feature type="region of interest" description="Disordered" evidence="16">
    <location>
        <begin position="292"/>
        <end position="326"/>
    </location>
</feature>
<evidence type="ECO:0000256" key="13">
    <source>
        <dbReference type="ARBA" id="ARBA00035100"/>
    </source>
</evidence>
<dbReference type="Pfam" id="PF01584">
    <property type="entry name" value="CheW"/>
    <property type="match status" value="1"/>
</dbReference>
<dbReference type="Pfam" id="PF09078">
    <property type="entry name" value="CheY-binding"/>
    <property type="match status" value="1"/>
</dbReference>
<dbReference type="PANTHER" id="PTHR43395">
    <property type="entry name" value="SENSOR HISTIDINE KINASE CHEA"/>
    <property type="match status" value="1"/>
</dbReference>
<protein>
    <recommendedName>
        <fullName evidence="4">Chemotaxis protein CheA</fullName>
        <ecNumber evidence="3">2.7.13.3</ecNumber>
    </recommendedName>
</protein>
<comment type="function">
    <text evidence="13">Involved in the transmission of sensory signals from the chemoreceptors to the flagellar motors. CheA is autophosphorylated; it can transfer its phosphate group to either CheB or CheY.</text>
</comment>
<dbReference type="GO" id="GO:0006935">
    <property type="term" value="P:chemotaxis"/>
    <property type="evidence" value="ECO:0007669"/>
    <property type="project" value="UniProtKB-KW"/>
</dbReference>
<name>A0A1W6Z0S2_9BORD</name>
<evidence type="ECO:0000256" key="1">
    <source>
        <dbReference type="ARBA" id="ARBA00000085"/>
    </source>
</evidence>
<dbReference type="AlphaFoldDB" id="A0A1W6Z0S2"/>
<reference evidence="20 21" key="1">
    <citation type="submission" date="2017-05" db="EMBL/GenBank/DDBJ databases">
        <title>Complete and WGS of Bordetella genogroups.</title>
        <authorList>
            <person name="Spilker T."/>
            <person name="LiPuma J."/>
        </authorList>
    </citation>
    <scope>NUCLEOTIDE SEQUENCE [LARGE SCALE GENOMIC DNA]</scope>
    <source>
        <strain evidence="20 21">AU17164</strain>
    </source>
</reference>
<dbReference type="InterPro" id="IPR051315">
    <property type="entry name" value="Bact_Chemotaxis_CheA"/>
</dbReference>
<dbReference type="InterPro" id="IPR002545">
    <property type="entry name" value="CheW-lke_dom"/>
</dbReference>
<keyword evidence="10" id="KW-0418">Kinase</keyword>
<dbReference type="Gene3D" id="1.20.120.160">
    <property type="entry name" value="HPT domain"/>
    <property type="match status" value="1"/>
</dbReference>
<dbReference type="InterPro" id="IPR015162">
    <property type="entry name" value="CheY-binding"/>
</dbReference>
<dbReference type="EC" id="2.7.13.3" evidence="3"/>
<dbReference type="PROSITE" id="PS50851">
    <property type="entry name" value="CHEW"/>
    <property type="match status" value="1"/>
</dbReference>
<dbReference type="Pfam" id="PF02895">
    <property type="entry name" value="H-kinase_dim"/>
    <property type="match status" value="1"/>
</dbReference>
<dbReference type="InterPro" id="IPR036890">
    <property type="entry name" value="HATPase_C_sf"/>
</dbReference>
<accession>A0A1W6Z0S2</accession>
<evidence type="ECO:0000256" key="2">
    <source>
        <dbReference type="ARBA" id="ARBA00004496"/>
    </source>
</evidence>
<evidence type="ECO:0000256" key="8">
    <source>
        <dbReference type="ARBA" id="ARBA00022679"/>
    </source>
</evidence>
<dbReference type="PROSITE" id="PS50894">
    <property type="entry name" value="HPT"/>
    <property type="match status" value="1"/>
</dbReference>
<dbReference type="SUPFAM" id="SSF47226">
    <property type="entry name" value="Histidine-containing phosphotransfer domain, HPT domain"/>
    <property type="match status" value="1"/>
</dbReference>
<keyword evidence="8" id="KW-0808">Transferase</keyword>
<dbReference type="PANTHER" id="PTHR43395:SF10">
    <property type="entry name" value="CHEMOTAXIS PROTEIN CHEA"/>
    <property type="match status" value="1"/>
</dbReference>
<evidence type="ECO:0000256" key="16">
    <source>
        <dbReference type="SAM" id="MobiDB-lite"/>
    </source>
</evidence>